<proteinExistence type="predicted"/>
<dbReference type="InterPro" id="IPR003718">
    <property type="entry name" value="OsmC/Ohr_fam"/>
</dbReference>
<dbReference type="Pfam" id="PF02566">
    <property type="entry name" value="OsmC"/>
    <property type="match status" value="1"/>
</dbReference>
<dbReference type="PANTHER" id="PTHR39624:SF2">
    <property type="entry name" value="OSMC-LIKE PROTEIN"/>
    <property type="match status" value="1"/>
</dbReference>
<accession>A0A0U2WNK3</accession>
<organism evidence="2">
    <name type="scientific">Pseudoalteromonas translucida KMM 520</name>
    <dbReference type="NCBI Taxonomy" id="1315283"/>
    <lineage>
        <taxon>Bacteria</taxon>
        <taxon>Pseudomonadati</taxon>
        <taxon>Pseudomonadota</taxon>
        <taxon>Gammaproteobacteria</taxon>
        <taxon>Alteromonadales</taxon>
        <taxon>Pseudoalteromonadaceae</taxon>
        <taxon>Pseudoalteromonas</taxon>
    </lineage>
</organism>
<dbReference type="SUPFAM" id="SSF82784">
    <property type="entry name" value="OsmC-like"/>
    <property type="match status" value="1"/>
</dbReference>
<dbReference type="EMBL" id="CP011034">
    <property type="protein sequence ID" value="ALS33467.1"/>
    <property type="molecule type" value="Genomic_DNA"/>
</dbReference>
<evidence type="ECO:0000313" key="2">
    <source>
        <dbReference type="EMBL" id="ALS33467.1"/>
    </source>
</evidence>
<dbReference type="Gene3D" id="3.40.50.1820">
    <property type="entry name" value="alpha/beta hydrolase"/>
    <property type="match status" value="1"/>
</dbReference>
<dbReference type="KEGG" id="ptn:PTRA_a2367"/>
<protein>
    <submittedName>
        <fullName evidence="2">Putative redox protein</fullName>
    </submittedName>
</protein>
<dbReference type="OrthoDB" id="9789573at2"/>
<feature type="domain" description="Serine aminopeptidase S33" evidence="1">
    <location>
        <begin position="46"/>
        <end position="131"/>
    </location>
</feature>
<name>A0A0U2WNK3_9GAMM</name>
<dbReference type="InterPro" id="IPR015946">
    <property type="entry name" value="KH_dom-like_a/b"/>
</dbReference>
<dbReference type="PATRIC" id="fig|1315283.4.peg.2059"/>
<dbReference type="InterPro" id="IPR029058">
    <property type="entry name" value="AB_hydrolase_fold"/>
</dbReference>
<dbReference type="InterPro" id="IPR022742">
    <property type="entry name" value="Hydrolase_4"/>
</dbReference>
<dbReference type="PANTHER" id="PTHR39624">
    <property type="entry name" value="PROTEIN INVOLVED IN RIMO-MEDIATED BETA-METHYLTHIOLATION OF RIBOSOMAL PROTEIN S12 YCAO"/>
    <property type="match status" value="1"/>
</dbReference>
<dbReference type="SUPFAM" id="SSF53474">
    <property type="entry name" value="alpha/beta-Hydrolases"/>
    <property type="match status" value="1"/>
</dbReference>
<dbReference type="InterPro" id="IPR036102">
    <property type="entry name" value="OsmC/Ohrsf"/>
</dbReference>
<sequence>MRQKVSFKSGDLKLAGQLELPSGKIKFYALFAHCFTCGKDIAAATRISRALTQQGIAVLRFDFTGLGNSDGDFANSNFSSNIQDLVAAANHLREHFGAPQLLIGHSLGGAAVLAAAEHIPEVSAITTIGAPSDAQHVAHNFKAHLDEINAAGEAKVNLAGREFTIKKQFIDDIAKYDKSHISKLKRALLVMHSPIDATVNISEAEKIYASAKHPKSFISLDNADHLLTNKNDADYAADIIATWANRYVNYDKTKYTAKLNNGSVLVEEKDHVFTQHVSTKEHTWLADEPLKAGGHNLGPDPYEHLLAGLGACTSMTLRMYASHKKLPLEHVKVELEHTRDYKTQDGNAEQTQGVEAITRKITLTGDLTPEQRTRLLEIANKCPVHKTLHNNPLVVSELVE</sequence>
<dbReference type="Gene3D" id="3.30.300.20">
    <property type="match status" value="1"/>
</dbReference>
<dbReference type="AlphaFoldDB" id="A0A0U2WNK3"/>
<dbReference type="RefSeq" id="WP_058373709.1">
    <property type="nucleotide sequence ID" value="NZ_CP011034.1"/>
</dbReference>
<reference evidence="2 3" key="1">
    <citation type="submission" date="2015-03" db="EMBL/GenBank/DDBJ databases">
        <authorList>
            <person name="Murphy D."/>
        </authorList>
    </citation>
    <scope>NUCLEOTIDE SEQUENCE [LARGE SCALE GENOMIC DNA]</scope>
    <source>
        <strain evidence="2 3">KMM 520</strain>
    </source>
</reference>
<evidence type="ECO:0000259" key="1">
    <source>
        <dbReference type="Pfam" id="PF12146"/>
    </source>
</evidence>
<evidence type="ECO:0000313" key="3">
    <source>
        <dbReference type="Proteomes" id="UP000065261"/>
    </source>
</evidence>
<dbReference type="Proteomes" id="UP000065261">
    <property type="component" value="Chromosome I"/>
</dbReference>
<dbReference type="Pfam" id="PF12146">
    <property type="entry name" value="Hydrolase_4"/>
    <property type="match status" value="1"/>
</dbReference>
<gene>
    <name evidence="2" type="primary">yhfA</name>
    <name evidence="2" type="ORF">PTRA_a2367</name>
</gene>